<dbReference type="InterPro" id="IPR013320">
    <property type="entry name" value="ConA-like_dom_sf"/>
</dbReference>
<evidence type="ECO:0008006" key="3">
    <source>
        <dbReference type="Google" id="ProtNLM"/>
    </source>
</evidence>
<sequence>MTRKTTILTMTFLAGMMAIVPISASANINDDLVAHFGFDGNVNDYSGGSNDGTVSGTERYSTGPMDTSFKFDGSTYISLANESNFDFDETTEFTLASWIKRSANGSTNTWFGKGSNHADSTYGGLYFETNVNNTECWLDEPGESSGAKSAKSTNYTSYDLTDWHHIACTNDGSNLTIYVDGKNMTTSRTDTLTGSSLNNFNLRLGDRGDGATKVCTAITSPDCGMDDVRIYDVSLTTTQIQEIYELSPFVQIEIIQAEQTSLQNQVTSVNATVQHNIEEIDDLYDFWDDLRASIITWLAARP</sequence>
<dbReference type="OrthoDB" id="132101at2157"/>
<evidence type="ECO:0000313" key="1">
    <source>
        <dbReference type="EMBL" id="AJM92196.1"/>
    </source>
</evidence>
<dbReference type="KEGG" id="nid:NPIRD3C_0984"/>
<dbReference type="Gene3D" id="2.60.120.200">
    <property type="match status" value="1"/>
</dbReference>
<name>A0A0C5BVB2_9ARCH</name>
<dbReference type="Proteomes" id="UP000032027">
    <property type="component" value="Chromosome"/>
</dbReference>
<proteinExistence type="predicted"/>
<gene>
    <name evidence="1" type="ORF">NPIRD3C_0984</name>
</gene>
<dbReference type="HOGENOM" id="CLU_920107_0_0_2"/>
<organism evidence="1 2">
    <name type="scientific">Nitrosopumilus piranensis</name>
    <dbReference type="NCBI Taxonomy" id="1582439"/>
    <lineage>
        <taxon>Archaea</taxon>
        <taxon>Nitrososphaerota</taxon>
        <taxon>Nitrososphaeria</taxon>
        <taxon>Nitrosopumilales</taxon>
        <taxon>Nitrosopumilaceae</taxon>
        <taxon>Nitrosopumilus</taxon>
    </lineage>
</organism>
<reference evidence="2" key="1">
    <citation type="submission" date="2015-02" db="EMBL/GenBank/DDBJ databases">
        <title>Characterization of two novel Thaumarchaeota isolated from the Northern Adriatic Sea.</title>
        <authorList>
            <person name="Bayer B."/>
            <person name="Vojvoda J."/>
            <person name="Offre P."/>
            <person name="Srivastava A."/>
            <person name="Elisabeth N."/>
            <person name="Garcia J.A.L."/>
            <person name="Schleper C."/>
            <person name="Herndl G.J."/>
        </authorList>
    </citation>
    <scope>NUCLEOTIDE SEQUENCE [LARGE SCALE GENOMIC DNA]</scope>
    <source>
        <strain evidence="2">D3C</strain>
    </source>
</reference>
<reference evidence="1 2" key="2">
    <citation type="journal article" date="2016" name="ISME J.">
        <title>Physiological and genomic characterization of two novel marine thaumarchaeal strains indicates niche differentiation.</title>
        <authorList>
            <person name="Bayer B."/>
            <person name="Vojvoda J."/>
            <person name="Offre P."/>
            <person name="Alves R.J."/>
            <person name="Elisabeth N.H."/>
            <person name="Garcia J.A."/>
            <person name="Volland J.M."/>
            <person name="Srivastava A."/>
            <person name="Schleper C."/>
            <person name="Herndl G.J."/>
        </authorList>
    </citation>
    <scope>NUCLEOTIDE SEQUENCE [LARGE SCALE GENOMIC DNA]</scope>
    <source>
        <strain evidence="1 2">D3C</strain>
    </source>
</reference>
<accession>A0A0C5BVB2</accession>
<dbReference type="GeneID" id="41600142"/>
<reference evidence="1 2" key="3">
    <citation type="journal article" date="2019" name="Int. J. Syst. Evol. Microbiol.">
        <title>Nitrosopumilus adriaticus sp. nov. and Nitrosopumilus piranensis sp. nov., two ammonia-oxidizing archaea from the Adriatic Sea and members of the class Nitrososphaeria.</title>
        <authorList>
            <person name="Bayer B."/>
            <person name="Vojvoda J."/>
            <person name="Reinthaler T."/>
            <person name="Reyes C."/>
            <person name="Pinto M."/>
            <person name="Herndl G.J."/>
        </authorList>
    </citation>
    <scope>NUCLEOTIDE SEQUENCE [LARGE SCALE GENOMIC DNA]</scope>
    <source>
        <strain evidence="1 2">D3C</strain>
    </source>
</reference>
<dbReference type="SUPFAM" id="SSF49899">
    <property type="entry name" value="Concanavalin A-like lectins/glucanases"/>
    <property type="match status" value="1"/>
</dbReference>
<evidence type="ECO:0000313" key="2">
    <source>
        <dbReference type="Proteomes" id="UP000032027"/>
    </source>
</evidence>
<keyword evidence="2" id="KW-1185">Reference proteome</keyword>
<dbReference type="AlphaFoldDB" id="A0A0C5BVB2"/>
<dbReference type="Pfam" id="PF13385">
    <property type="entry name" value="Laminin_G_3"/>
    <property type="match status" value="1"/>
</dbReference>
<dbReference type="RefSeq" id="WP_148703084.1">
    <property type="nucleotide sequence ID" value="NZ_CP010868.1"/>
</dbReference>
<dbReference type="EMBL" id="CP010868">
    <property type="protein sequence ID" value="AJM92196.1"/>
    <property type="molecule type" value="Genomic_DNA"/>
</dbReference>
<protein>
    <recommendedName>
        <fullName evidence="3">LamG-like jellyroll fold domain-containing protein</fullName>
    </recommendedName>
</protein>
<dbReference type="PATRIC" id="fig|1582439.9.peg.1012"/>